<dbReference type="EMBL" id="NBII01000003">
    <property type="protein sequence ID" value="PAV21311.1"/>
    <property type="molecule type" value="Genomic_DNA"/>
</dbReference>
<dbReference type="STRING" id="2282107.A0A286UNX8"/>
<proteinExistence type="predicted"/>
<comment type="caution">
    <text evidence="1">The sequence shown here is derived from an EMBL/GenBank/DDBJ whole genome shotgun (WGS) entry which is preliminary data.</text>
</comment>
<protein>
    <submittedName>
        <fullName evidence="1">Uncharacterized protein</fullName>
    </submittedName>
</protein>
<dbReference type="Gene3D" id="1.20.1280.50">
    <property type="match status" value="1"/>
</dbReference>
<dbReference type="AlphaFoldDB" id="A0A286UNX8"/>
<gene>
    <name evidence="1" type="ORF">PNOK_0393800</name>
</gene>
<organism evidence="1 2">
    <name type="scientific">Pyrrhoderma noxium</name>
    <dbReference type="NCBI Taxonomy" id="2282107"/>
    <lineage>
        <taxon>Eukaryota</taxon>
        <taxon>Fungi</taxon>
        <taxon>Dikarya</taxon>
        <taxon>Basidiomycota</taxon>
        <taxon>Agaricomycotina</taxon>
        <taxon>Agaricomycetes</taxon>
        <taxon>Hymenochaetales</taxon>
        <taxon>Hymenochaetaceae</taxon>
        <taxon>Pyrrhoderma</taxon>
    </lineage>
</organism>
<name>A0A286UNX8_9AGAM</name>
<evidence type="ECO:0000313" key="2">
    <source>
        <dbReference type="Proteomes" id="UP000217199"/>
    </source>
</evidence>
<dbReference type="OrthoDB" id="3219769at2759"/>
<reference evidence="1 2" key="1">
    <citation type="journal article" date="2017" name="Mol. Ecol.">
        <title>Comparative and population genomic landscape of Phellinus noxius: A hypervariable fungus causing root rot in trees.</title>
        <authorList>
            <person name="Chung C.L."/>
            <person name="Lee T.J."/>
            <person name="Akiba M."/>
            <person name="Lee H.H."/>
            <person name="Kuo T.H."/>
            <person name="Liu D."/>
            <person name="Ke H.M."/>
            <person name="Yokoi T."/>
            <person name="Roa M.B."/>
            <person name="Lu M.J."/>
            <person name="Chang Y.Y."/>
            <person name="Ann P.J."/>
            <person name="Tsai J.N."/>
            <person name="Chen C.Y."/>
            <person name="Tzean S.S."/>
            <person name="Ota Y."/>
            <person name="Hattori T."/>
            <person name="Sahashi N."/>
            <person name="Liou R.F."/>
            <person name="Kikuchi T."/>
            <person name="Tsai I.J."/>
        </authorList>
    </citation>
    <scope>NUCLEOTIDE SEQUENCE [LARGE SCALE GENOMIC DNA]</scope>
    <source>
        <strain evidence="1 2">FFPRI411160</strain>
    </source>
</reference>
<dbReference type="Proteomes" id="UP000217199">
    <property type="component" value="Unassembled WGS sequence"/>
</dbReference>
<keyword evidence="2" id="KW-1185">Reference proteome</keyword>
<dbReference type="InParanoid" id="A0A286UNX8"/>
<evidence type="ECO:0000313" key="1">
    <source>
        <dbReference type="EMBL" id="PAV21311.1"/>
    </source>
</evidence>
<sequence>MSPKKPLWSIDLMGQLLSHIKSNHGLLDKNSIFSRNGPLLPNLLLKSLDTDSIIRTLGQLKRAALDLSLLSKTVEDSVAGLQKSLMPHVLEQGMQRLPDELLVRIFELSMDDDQEIQFGVLPRHILHVCRRFRQLGFRLPNLWTNVRADGNWINNPVLPLQLKYSGSRPLDVRLILTGNVLDCATSQDASPEKDMQLINTIIPSRGRWGSLQIPYIEKHHLQGPLQHLSSACSGSALTALETLYVGYNITSSSEFSPSDDIDMNFFSEWNAPALRSFEAENFIPKADIACLSKLERCSLSVSTELLYDSEDYVFDTRALVDFLRPIQTLEELELNLEGIHAVKSLSAQTGVPVSLLLPNIKKLSLDINDTPPESFREFFGALQIPNVSEMAIKLRLKGGVQEWLDTIFPKGREYPNLTSLTLDVEDKPHSSSQSPFNSTLRRFANSLQELSINAHSSNVGGLALHKTGALKRVVLRDMTVNLAPLLFHWTPDLESFEVVGCKGTNWEALAKALPQGKQMICRD</sequence>
<accession>A0A286UNX8</accession>